<organism evidence="2 3">
    <name type="scientific">Mariniradius sediminis</name>
    <dbReference type="NCBI Taxonomy" id="2909237"/>
    <lineage>
        <taxon>Bacteria</taxon>
        <taxon>Pseudomonadati</taxon>
        <taxon>Bacteroidota</taxon>
        <taxon>Cytophagia</taxon>
        <taxon>Cytophagales</taxon>
        <taxon>Cyclobacteriaceae</taxon>
        <taxon>Mariniradius</taxon>
    </lineage>
</organism>
<dbReference type="EMBL" id="JAKEVZ010000009">
    <property type="protein sequence ID" value="MCF1751886.1"/>
    <property type="molecule type" value="Genomic_DNA"/>
</dbReference>
<feature type="domain" description="DUF6922" evidence="1">
    <location>
        <begin position="9"/>
        <end position="60"/>
    </location>
</feature>
<gene>
    <name evidence="2" type="ORF">L0U89_12495</name>
</gene>
<evidence type="ECO:0000313" key="2">
    <source>
        <dbReference type="EMBL" id="MCF1751886.1"/>
    </source>
</evidence>
<sequence length="100" mass="12067">MDTKPKPIFDKRIFWDVAFDQIDYDQKSAFVITRVFERGDVEDIRNCRRYYGDDRIREVLLNAKFLPETRMYLAAAVIDRGITDFRCYKLRQSNPELFPY</sequence>
<proteinExistence type="predicted"/>
<dbReference type="RefSeq" id="WP_234861830.1">
    <property type="nucleotide sequence ID" value="NZ_JAKEVZ010000009.1"/>
</dbReference>
<dbReference type="Proteomes" id="UP001201449">
    <property type="component" value="Unassembled WGS sequence"/>
</dbReference>
<name>A0ABS9BUZ7_9BACT</name>
<keyword evidence="3" id="KW-1185">Reference proteome</keyword>
<dbReference type="Pfam" id="PF21956">
    <property type="entry name" value="DUF6922"/>
    <property type="match status" value="1"/>
</dbReference>
<evidence type="ECO:0000259" key="1">
    <source>
        <dbReference type="Pfam" id="PF21956"/>
    </source>
</evidence>
<reference evidence="2 3" key="1">
    <citation type="submission" date="2022-01" db="EMBL/GenBank/DDBJ databases">
        <title>Mariniradius saccharolyticus sp. nov., isolated from sediment of a river.</title>
        <authorList>
            <person name="Liu H."/>
        </authorList>
    </citation>
    <scope>NUCLEOTIDE SEQUENCE [LARGE SCALE GENOMIC DNA]</scope>
    <source>
        <strain evidence="2 3">RY-2</strain>
    </source>
</reference>
<comment type="caution">
    <text evidence="2">The sequence shown here is derived from an EMBL/GenBank/DDBJ whole genome shotgun (WGS) entry which is preliminary data.</text>
</comment>
<accession>A0ABS9BUZ7</accession>
<dbReference type="InterPro" id="IPR053830">
    <property type="entry name" value="DUF6922"/>
</dbReference>
<protein>
    <recommendedName>
        <fullName evidence="1">DUF6922 domain-containing protein</fullName>
    </recommendedName>
</protein>
<evidence type="ECO:0000313" key="3">
    <source>
        <dbReference type="Proteomes" id="UP001201449"/>
    </source>
</evidence>